<dbReference type="STRING" id="1233.SAMN05216387_102243"/>
<proteinExistence type="predicted"/>
<evidence type="ECO:0000256" key="1">
    <source>
        <dbReference type="SAM" id="SignalP"/>
    </source>
</evidence>
<accession>A0A1H7INY1</accession>
<gene>
    <name evidence="2" type="ORF">SAMN05216387_102243</name>
</gene>
<dbReference type="AlphaFoldDB" id="A0A1H7INY1"/>
<organism evidence="2 3">
    <name type="scientific">Nitrosovibrio tenuis</name>
    <dbReference type="NCBI Taxonomy" id="1233"/>
    <lineage>
        <taxon>Bacteria</taxon>
        <taxon>Pseudomonadati</taxon>
        <taxon>Pseudomonadota</taxon>
        <taxon>Betaproteobacteria</taxon>
        <taxon>Nitrosomonadales</taxon>
        <taxon>Nitrosomonadaceae</taxon>
        <taxon>Nitrosovibrio</taxon>
    </lineage>
</organism>
<sequence length="103" mass="11419">MCRIATTTSKFASVLMSAFFLAGCASKPVIQTQVIEKPVVVQCQVEIPHECKSAYAVDRVSAKDDALTINRAFRAEIEERWACEIKLLAAVKGCNEGMHERMQ</sequence>
<name>A0A1H7INY1_9PROT</name>
<evidence type="ECO:0008006" key="4">
    <source>
        <dbReference type="Google" id="ProtNLM"/>
    </source>
</evidence>
<evidence type="ECO:0000313" key="2">
    <source>
        <dbReference type="EMBL" id="SEK64014.1"/>
    </source>
</evidence>
<reference evidence="2 3" key="1">
    <citation type="submission" date="2016-10" db="EMBL/GenBank/DDBJ databases">
        <authorList>
            <person name="de Groot N.N."/>
        </authorList>
    </citation>
    <scope>NUCLEOTIDE SEQUENCE [LARGE SCALE GENOMIC DNA]</scope>
    <source>
        <strain evidence="2 3">Nv1</strain>
    </source>
</reference>
<keyword evidence="1" id="KW-0732">Signal</keyword>
<feature type="chain" id="PRO_5011451432" description="Lipoprotein" evidence="1">
    <location>
        <begin position="23"/>
        <end position="103"/>
    </location>
</feature>
<evidence type="ECO:0000313" key="3">
    <source>
        <dbReference type="Proteomes" id="UP000198620"/>
    </source>
</evidence>
<keyword evidence="3" id="KW-1185">Reference proteome</keyword>
<dbReference type="Proteomes" id="UP000198620">
    <property type="component" value="Unassembled WGS sequence"/>
</dbReference>
<dbReference type="EMBL" id="FOBH01000002">
    <property type="protein sequence ID" value="SEK64014.1"/>
    <property type="molecule type" value="Genomic_DNA"/>
</dbReference>
<feature type="signal peptide" evidence="1">
    <location>
        <begin position="1"/>
        <end position="22"/>
    </location>
</feature>
<protein>
    <recommendedName>
        <fullName evidence="4">Lipoprotein</fullName>
    </recommendedName>
</protein>
<dbReference type="PROSITE" id="PS51257">
    <property type="entry name" value="PROKAR_LIPOPROTEIN"/>
    <property type="match status" value="1"/>
</dbReference>